<dbReference type="Proteomes" id="UP000271098">
    <property type="component" value="Unassembled WGS sequence"/>
</dbReference>
<dbReference type="GO" id="GO:0004674">
    <property type="term" value="F:protein serine/threonine kinase activity"/>
    <property type="evidence" value="ECO:0007669"/>
    <property type="project" value="UniProtKB-KW"/>
</dbReference>
<dbReference type="Pfam" id="PF00069">
    <property type="entry name" value="Pkinase"/>
    <property type="match status" value="1"/>
</dbReference>
<keyword evidence="10" id="KW-1185">Reference proteome</keyword>
<keyword evidence="3" id="KW-0547">Nucleotide-binding</keyword>
<sequence length="100" mass="11622">MDYLSPEMVQGWRHDENVHLWSQLLVGKPPFERKEIRDTYALIKEVKYKFPESVSEGARDLISKLLVKEPANRISLQNVMEHPWICQHVDTTSNETSSVA</sequence>
<organism evidence="11">
    <name type="scientific">Gongylonema pulchrum</name>
    <dbReference type="NCBI Taxonomy" id="637853"/>
    <lineage>
        <taxon>Eukaryota</taxon>
        <taxon>Metazoa</taxon>
        <taxon>Ecdysozoa</taxon>
        <taxon>Nematoda</taxon>
        <taxon>Chromadorea</taxon>
        <taxon>Rhabditida</taxon>
        <taxon>Spirurina</taxon>
        <taxon>Spiruromorpha</taxon>
        <taxon>Spiruroidea</taxon>
        <taxon>Gongylonematidae</taxon>
        <taxon>Gongylonema</taxon>
    </lineage>
</organism>
<dbReference type="PANTHER" id="PTHR24350">
    <property type="entry name" value="SERINE/THREONINE-PROTEIN KINASE IAL-RELATED"/>
    <property type="match status" value="1"/>
</dbReference>
<reference evidence="9 10" key="2">
    <citation type="submission" date="2018-11" db="EMBL/GenBank/DDBJ databases">
        <authorList>
            <consortium name="Pathogen Informatics"/>
        </authorList>
    </citation>
    <scope>NUCLEOTIDE SEQUENCE [LARGE SCALE GENOMIC DNA]</scope>
</reference>
<evidence type="ECO:0000256" key="5">
    <source>
        <dbReference type="ARBA" id="ARBA00022840"/>
    </source>
</evidence>
<dbReference type="InterPro" id="IPR030616">
    <property type="entry name" value="Aur-like"/>
</dbReference>
<dbReference type="GO" id="GO:0005524">
    <property type="term" value="F:ATP binding"/>
    <property type="evidence" value="ECO:0007669"/>
    <property type="project" value="UniProtKB-KW"/>
</dbReference>
<evidence type="ECO:0000256" key="1">
    <source>
        <dbReference type="ARBA" id="ARBA00022527"/>
    </source>
</evidence>
<evidence type="ECO:0000256" key="6">
    <source>
        <dbReference type="ARBA" id="ARBA00047899"/>
    </source>
</evidence>
<dbReference type="OrthoDB" id="10070999at2759"/>
<dbReference type="WBParaSite" id="GPUH_0000665401-mRNA-1">
    <property type="protein sequence ID" value="GPUH_0000665401-mRNA-1"/>
    <property type="gene ID" value="GPUH_0000665401"/>
</dbReference>
<evidence type="ECO:0000313" key="10">
    <source>
        <dbReference type="Proteomes" id="UP000271098"/>
    </source>
</evidence>
<keyword evidence="4" id="KW-0418">Kinase</keyword>
<evidence type="ECO:0000313" key="9">
    <source>
        <dbReference type="EMBL" id="VDK55441.1"/>
    </source>
</evidence>
<keyword evidence="1" id="KW-0723">Serine/threonine-protein kinase</keyword>
<dbReference type="Gene3D" id="1.10.510.10">
    <property type="entry name" value="Transferase(Phosphotransferase) domain 1"/>
    <property type="match status" value="1"/>
</dbReference>
<comment type="catalytic activity">
    <reaction evidence="6">
        <text>L-threonyl-[protein] + ATP = O-phospho-L-threonyl-[protein] + ADP + H(+)</text>
        <dbReference type="Rhea" id="RHEA:46608"/>
        <dbReference type="Rhea" id="RHEA-COMP:11060"/>
        <dbReference type="Rhea" id="RHEA-COMP:11605"/>
        <dbReference type="ChEBI" id="CHEBI:15378"/>
        <dbReference type="ChEBI" id="CHEBI:30013"/>
        <dbReference type="ChEBI" id="CHEBI:30616"/>
        <dbReference type="ChEBI" id="CHEBI:61977"/>
        <dbReference type="ChEBI" id="CHEBI:456216"/>
        <dbReference type="EC" id="2.7.11.1"/>
    </reaction>
</comment>
<evidence type="ECO:0000313" key="11">
    <source>
        <dbReference type="WBParaSite" id="GPUH_0000665401-mRNA-1"/>
    </source>
</evidence>
<comment type="catalytic activity">
    <reaction evidence="7">
        <text>L-seryl-[protein] + ATP = O-phospho-L-seryl-[protein] + ADP + H(+)</text>
        <dbReference type="Rhea" id="RHEA:17989"/>
        <dbReference type="Rhea" id="RHEA-COMP:9863"/>
        <dbReference type="Rhea" id="RHEA-COMP:11604"/>
        <dbReference type="ChEBI" id="CHEBI:15378"/>
        <dbReference type="ChEBI" id="CHEBI:29999"/>
        <dbReference type="ChEBI" id="CHEBI:30616"/>
        <dbReference type="ChEBI" id="CHEBI:83421"/>
        <dbReference type="ChEBI" id="CHEBI:456216"/>
        <dbReference type="EC" id="2.7.11.1"/>
    </reaction>
</comment>
<evidence type="ECO:0000256" key="2">
    <source>
        <dbReference type="ARBA" id="ARBA00022679"/>
    </source>
</evidence>
<name>A0A183DD54_9BILA</name>
<evidence type="ECO:0000256" key="4">
    <source>
        <dbReference type="ARBA" id="ARBA00022777"/>
    </source>
</evidence>
<protein>
    <submittedName>
        <fullName evidence="11">Aurora kinase</fullName>
    </submittedName>
</protein>
<dbReference type="PROSITE" id="PS50011">
    <property type="entry name" value="PROTEIN_KINASE_DOM"/>
    <property type="match status" value="1"/>
</dbReference>
<dbReference type="SUPFAM" id="SSF56112">
    <property type="entry name" value="Protein kinase-like (PK-like)"/>
    <property type="match status" value="1"/>
</dbReference>
<dbReference type="AlphaFoldDB" id="A0A183DD54"/>
<gene>
    <name evidence="9" type="ORF">GPUH_LOCUS6645</name>
</gene>
<keyword evidence="2" id="KW-0808">Transferase</keyword>
<dbReference type="InterPro" id="IPR011009">
    <property type="entry name" value="Kinase-like_dom_sf"/>
</dbReference>
<evidence type="ECO:0000256" key="3">
    <source>
        <dbReference type="ARBA" id="ARBA00022741"/>
    </source>
</evidence>
<reference evidence="11" key="1">
    <citation type="submission" date="2016-06" db="UniProtKB">
        <authorList>
            <consortium name="WormBaseParasite"/>
        </authorList>
    </citation>
    <scope>IDENTIFICATION</scope>
</reference>
<dbReference type="EMBL" id="UYRT01015914">
    <property type="protein sequence ID" value="VDK55441.1"/>
    <property type="molecule type" value="Genomic_DNA"/>
</dbReference>
<evidence type="ECO:0000259" key="8">
    <source>
        <dbReference type="PROSITE" id="PS50011"/>
    </source>
</evidence>
<accession>A0A183DD54</accession>
<dbReference type="InterPro" id="IPR000719">
    <property type="entry name" value="Prot_kinase_dom"/>
</dbReference>
<evidence type="ECO:0000256" key="7">
    <source>
        <dbReference type="ARBA" id="ARBA00048679"/>
    </source>
</evidence>
<feature type="domain" description="Protein kinase" evidence="8">
    <location>
        <begin position="1"/>
        <end position="85"/>
    </location>
</feature>
<proteinExistence type="predicted"/>
<keyword evidence="5" id="KW-0067">ATP-binding</keyword>